<keyword evidence="4" id="KW-1185">Reference proteome</keyword>
<reference evidence="3 4" key="1">
    <citation type="journal article" date="2010" name="Stand. Genomic Sci.">
        <title>Complete genome sequence of Segniliparus rotundus type strain (CDC 1076).</title>
        <authorList>
            <person name="Sikorski J."/>
            <person name="Lapidus A."/>
            <person name="Copeland A."/>
            <person name="Misra M."/>
            <person name="Glavina Del Rio T."/>
            <person name="Nolan M."/>
            <person name="Lucas S."/>
            <person name="Chen F."/>
            <person name="Tice H."/>
            <person name="Cheng J.F."/>
            <person name="Jando M."/>
            <person name="Schneider S."/>
            <person name="Bruce D."/>
            <person name="Goodwin L."/>
            <person name="Pitluck S."/>
            <person name="Liolios K."/>
            <person name="Mikhailova N."/>
            <person name="Pati A."/>
            <person name="Ivanova N."/>
            <person name="Mavromatis K."/>
            <person name="Chen A."/>
            <person name="Palaniappan K."/>
            <person name="Chertkov O."/>
            <person name="Land M."/>
            <person name="Hauser L."/>
            <person name="Chang Y.J."/>
            <person name="Jeffries C.D."/>
            <person name="Brettin T."/>
            <person name="Detter J.C."/>
            <person name="Han C."/>
            <person name="Rohde M."/>
            <person name="Goker M."/>
            <person name="Bristow J."/>
            <person name="Eisen J.A."/>
            <person name="Markowitz V."/>
            <person name="Hugenholtz P."/>
            <person name="Kyrpides N.C."/>
            <person name="Klenk H.P."/>
        </authorList>
    </citation>
    <scope>NUCLEOTIDE SEQUENCE [LARGE SCALE GENOMIC DNA]</scope>
    <source>
        <strain evidence="4">ATCC BAA-972 / CDC 1076 / CIP 108378 / DSM 44985 / JCM 13578</strain>
    </source>
</reference>
<dbReference type="GO" id="GO:0004035">
    <property type="term" value="F:alkaline phosphatase activity"/>
    <property type="evidence" value="ECO:0007669"/>
    <property type="project" value="UniProtKB-EC"/>
</dbReference>
<accession>D6ZBP1</accession>
<dbReference type="SUPFAM" id="SSF56300">
    <property type="entry name" value="Metallo-dependent phosphatases"/>
    <property type="match status" value="1"/>
</dbReference>
<dbReference type="Proteomes" id="UP000002247">
    <property type="component" value="Chromosome"/>
</dbReference>
<dbReference type="PANTHER" id="PTHR43606">
    <property type="entry name" value="PHOSPHATASE, PUTATIVE (AFU_ORTHOLOGUE AFUA_6G08710)-RELATED"/>
    <property type="match status" value="1"/>
</dbReference>
<sequence>MGALGAAVLLGTGRLSARSSSAAGSDLFALGVASGDPLPDGVVLWTRLAPAPLAGDGFGGMGAAPVTVQWQVASDEKFAHIVREGSVTATRELAHSAHPEVHGLEPDRVYYYRFKAGRELSPVGRTRTAPAPGAHRDQVRFAFASCQRWDQGYYTAYDHMAEEDLDLVAHLGDYIYEYPFTSEDNLRGEQVPDVFSARPTGLPRYRTQYALSKLDEPLRRAHASFPWVVVFDDHEVENDWAGWHSGSEYHTPRAQFLAQRAAAFQARYEHQPLRVSARPHGASTQDYRRLGYGRLADFFALDTRQYRDPQPCSGVFGSDCPERTAPNRVMMGDRERAWLLDGLASSRAVWKVALNQVQIMQTRLRLPKSADAATGERGIGYNVDCWDGYPAERAKLLGGAARRGIENLVVVTGDTHKNYAGDLKPDFDDPASPVVAAEFVGTSISSGGDGKDVREQEAQMKADNPHLKFFNDQRGYVTCELTPERCRTDYRVLDYVQRPGSPIATLRSFVVESGRPGILDA</sequence>
<dbReference type="InterPro" id="IPR018946">
    <property type="entry name" value="PhoD-like_MPP"/>
</dbReference>
<proteinExistence type="predicted"/>
<dbReference type="Gene3D" id="3.60.21.70">
    <property type="entry name" value="PhoD-like phosphatase"/>
    <property type="match status" value="1"/>
</dbReference>
<dbReference type="Pfam" id="PF09423">
    <property type="entry name" value="PhoD"/>
    <property type="match status" value="1"/>
</dbReference>
<dbReference type="Pfam" id="PF16655">
    <property type="entry name" value="PhoD_N"/>
    <property type="match status" value="1"/>
</dbReference>
<feature type="domain" description="Phospholipase D N-terminal" evidence="2">
    <location>
        <begin position="30"/>
        <end position="128"/>
    </location>
</feature>
<evidence type="ECO:0000259" key="1">
    <source>
        <dbReference type="Pfam" id="PF09423"/>
    </source>
</evidence>
<dbReference type="EC" id="3.1.3.1" evidence="3"/>
<feature type="domain" description="PhoD-like phosphatase metallophosphatase" evidence="1">
    <location>
        <begin position="141"/>
        <end position="490"/>
    </location>
</feature>
<dbReference type="KEGG" id="srt:Srot_2556"/>
<dbReference type="EMBL" id="CP001958">
    <property type="protein sequence ID" value="ADG98993.1"/>
    <property type="molecule type" value="Genomic_DNA"/>
</dbReference>
<dbReference type="InterPro" id="IPR029052">
    <property type="entry name" value="Metallo-depent_PP-like"/>
</dbReference>
<name>D6ZBP1_SEGRD</name>
<dbReference type="HOGENOM" id="CLU_015982_2_1_11"/>
<dbReference type="CDD" id="cd07389">
    <property type="entry name" value="MPP_PhoD"/>
    <property type="match status" value="1"/>
</dbReference>
<dbReference type="eggNOG" id="COG3540">
    <property type="taxonomic scope" value="Bacteria"/>
</dbReference>
<dbReference type="InterPro" id="IPR032093">
    <property type="entry name" value="PhoD_N"/>
</dbReference>
<evidence type="ECO:0000313" key="4">
    <source>
        <dbReference type="Proteomes" id="UP000002247"/>
    </source>
</evidence>
<dbReference type="Gene3D" id="2.60.40.380">
    <property type="entry name" value="Purple acid phosphatase-like, N-terminal"/>
    <property type="match status" value="1"/>
</dbReference>
<dbReference type="PANTHER" id="PTHR43606:SF2">
    <property type="entry name" value="ALKALINE PHOSPHATASE FAMILY PROTEIN (AFU_ORTHOLOGUE AFUA_5G03860)"/>
    <property type="match status" value="1"/>
</dbReference>
<dbReference type="InterPro" id="IPR052900">
    <property type="entry name" value="Phospholipid_Metab_Enz"/>
</dbReference>
<dbReference type="AlphaFoldDB" id="D6ZBP1"/>
<organism evidence="3 4">
    <name type="scientific">Segniliparus rotundus (strain ATCC BAA-972 / CDC 1076 / CIP 108378 / DSM 44985 / JCM 13578)</name>
    <dbReference type="NCBI Taxonomy" id="640132"/>
    <lineage>
        <taxon>Bacteria</taxon>
        <taxon>Bacillati</taxon>
        <taxon>Actinomycetota</taxon>
        <taxon>Actinomycetes</taxon>
        <taxon>Mycobacteriales</taxon>
        <taxon>Segniliparaceae</taxon>
        <taxon>Segniliparus</taxon>
    </lineage>
</organism>
<gene>
    <name evidence="3" type="ordered locus">Srot_2556</name>
</gene>
<dbReference type="InterPro" id="IPR038607">
    <property type="entry name" value="PhoD-like_sf"/>
</dbReference>
<keyword evidence="3" id="KW-0378">Hydrolase</keyword>
<protein>
    <submittedName>
        <fullName evidence="3">Alkaline phosphatase</fullName>
        <ecNumber evidence="3">3.1.3.1</ecNumber>
    </submittedName>
</protein>
<evidence type="ECO:0000313" key="3">
    <source>
        <dbReference type="EMBL" id="ADG98993.1"/>
    </source>
</evidence>
<dbReference type="STRING" id="640132.Srot_2556"/>
<evidence type="ECO:0000259" key="2">
    <source>
        <dbReference type="Pfam" id="PF16655"/>
    </source>
</evidence>